<gene>
    <name evidence="1" type="ORF">SpAn4DRAFT_1471</name>
</gene>
<sequence>MVLGDFGMLRSARQLSKPEFYHLMLRGNERRDIFLDDADKLTFIDFCMQRNLMKVACYMPIV</sequence>
<proteinExistence type="predicted"/>
<accession>A0A0U1KSV2</accession>
<organism evidence="1 2">
    <name type="scientific">Sporomusa ovata</name>
    <dbReference type="NCBI Taxonomy" id="2378"/>
    <lineage>
        <taxon>Bacteria</taxon>
        <taxon>Bacillati</taxon>
        <taxon>Bacillota</taxon>
        <taxon>Negativicutes</taxon>
        <taxon>Selenomonadales</taxon>
        <taxon>Sporomusaceae</taxon>
        <taxon>Sporomusa</taxon>
    </lineage>
</organism>
<dbReference type="AlphaFoldDB" id="A0A0U1KSV2"/>
<protein>
    <submittedName>
        <fullName evidence="1">Uncharacterized protein</fullName>
    </submittedName>
</protein>
<name>A0A0U1KSV2_9FIRM</name>
<dbReference type="EMBL" id="CTRP01000003">
    <property type="protein sequence ID" value="CQR70502.1"/>
    <property type="molecule type" value="Genomic_DNA"/>
</dbReference>
<reference evidence="2" key="1">
    <citation type="submission" date="2015-03" db="EMBL/GenBank/DDBJ databases">
        <authorList>
            <person name="Nijsse Bart"/>
        </authorList>
    </citation>
    <scope>NUCLEOTIDE SEQUENCE [LARGE SCALE GENOMIC DNA]</scope>
</reference>
<evidence type="ECO:0000313" key="2">
    <source>
        <dbReference type="Proteomes" id="UP000049855"/>
    </source>
</evidence>
<evidence type="ECO:0000313" key="1">
    <source>
        <dbReference type="EMBL" id="CQR70502.1"/>
    </source>
</evidence>
<keyword evidence="2" id="KW-1185">Reference proteome</keyword>
<dbReference type="Proteomes" id="UP000049855">
    <property type="component" value="Unassembled WGS sequence"/>
</dbReference>